<keyword evidence="1" id="KW-0813">Transport</keyword>
<keyword evidence="7" id="KW-0406">Ion transport</keyword>
<dbReference type="EMBL" id="CP042829">
    <property type="protein sequence ID" value="QFG02903.1"/>
    <property type="molecule type" value="Genomic_DNA"/>
</dbReference>
<keyword evidence="8" id="KW-0472">Membrane</keyword>
<keyword evidence="11" id="KW-1185">Reference proteome</keyword>
<accession>A0ABX6C1E1</accession>
<dbReference type="InterPro" id="IPR027417">
    <property type="entry name" value="P-loop_NTPase"/>
</dbReference>
<proteinExistence type="predicted"/>
<evidence type="ECO:0000256" key="7">
    <source>
        <dbReference type="ARBA" id="ARBA00023065"/>
    </source>
</evidence>
<keyword evidence="5 10" id="KW-0067">ATP-binding</keyword>
<dbReference type="CDD" id="cd03259">
    <property type="entry name" value="ABC_Carb_Solutes_like"/>
    <property type="match status" value="1"/>
</dbReference>
<dbReference type="SMART" id="SM00382">
    <property type="entry name" value="AAA"/>
    <property type="match status" value="1"/>
</dbReference>
<feature type="domain" description="ABC transporter" evidence="9">
    <location>
        <begin position="44"/>
        <end position="272"/>
    </location>
</feature>
<evidence type="ECO:0000256" key="3">
    <source>
        <dbReference type="ARBA" id="ARBA00022496"/>
    </source>
</evidence>
<evidence type="ECO:0000256" key="2">
    <source>
        <dbReference type="ARBA" id="ARBA00022475"/>
    </source>
</evidence>
<keyword evidence="2" id="KW-1003">Cell membrane</keyword>
<dbReference type="GO" id="GO:0005524">
    <property type="term" value="F:ATP binding"/>
    <property type="evidence" value="ECO:0007669"/>
    <property type="project" value="UniProtKB-KW"/>
</dbReference>
<dbReference type="PROSITE" id="PS00211">
    <property type="entry name" value="ABC_TRANSPORTER_1"/>
    <property type="match status" value="1"/>
</dbReference>
<dbReference type="InterPro" id="IPR050093">
    <property type="entry name" value="ABC_SmlMolc_Importer"/>
</dbReference>
<evidence type="ECO:0000256" key="5">
    <source>
        <dbReference type="ARBA" id="ARBA00022840"/>
    </source>
</evidence>
<evidence type="ECO:0000313" key="10">
    <source>
        <dbReference type="EMBL" id="QFG02903.1"/>
    </source>
</evidence>
<keyword evidence="6" id="KW-0408">Iron</keyword>
<dbReference type="InterPro" id="IPR013611">
    <property type="entry name" value="Transp-assoc_OB_typ2"/>
</dbReference>
<dbReference type="PANTHER" id="PTHR42781">
    <property type="entry name" value="SPERMIDINE/PUTRESCINE IMPORT ATP-BINDING PROTEIN POTA"/>
    <property type="match status" value="1"/>
</dbReference>
<sequence length="376" mass="39920">MLVLRCPRWCSSGWRSSPSWSWPGEATLRPSNPEPAPAPAAEALALSGVDVCYGRFRAVRGASLALAPGELVALLGRSGSGKTTLLRAVAGFERVAAGEIRLAGQVIESPAHHVPAHRRSVGLVFQEYALFPNLTVAGNIGYGLKREERGRVEELLRMAHLEGLGGRYPHQLSGGQQQRVALLRSLAPRPRVLLLDEPFSNLDAGLRVQVRDEVAAILRAEGMTALLVTHDRADAMAIADRIAVMDAGAIIEVAAPRALYFEPAARAAAGYGGDAQFLPGEGHGPFAACALGQVRLARPFRGPCDLLIRPEWLRIREGGVPARVVALRFEGAVTRLDLEVGGVRLAMTAPSSELAAPGETVAVAPAVPPVPFPREA</sequence>
<dbReference type="InterPro" id="IPR015853">
    <property type="entry name" value="ABC_transpr_FbpC"/>
</dbReference>
<evidence type="ECO:0000259" key="9">
    <source>
        <dbReference type="PROSITE" id="PS50893"/>
    </source>
</evidence>
<dbReference type="InterPro" id="IPR003439">
    <property type="entry name" value="ABC_transporter-like_ATP-bd"/>
</dbReference>
<dbReference type="SUPFAM" id="SSF50331">
    <property type="entry name" value="MOP-like"/>
    <property type="match status" value="1"/>
</dbReference>
<dbReference type="PANTHER" id="PTHR42781:SF4">
    <property type="entry name" value="SPERMIDINE_PUTRESCINE IMPORT ATP-BINDING PROTEIN POTA"/>
    <property type="match status" value="1"/>
</dbReference>
<dbReference type="Gene3D" id="3.40.50.300">
    <property type="entry name" value="P-loop containing nucleotide triphosphate hydrolases"/>
    <property type="match status" value="1"/>
</dbReference>
<reference evidence="10 11" key="2">
    <citation type="submission" date="2019-10" db="EMBL/GenBank/DDBJ databases">
        <title>Thermopilla bonchosmolovskayae gen. nov., sp. nov., a moderately thermophilic Chloroflexi bacterium from a Chukotka hot spring (Arctic, Russia), representing a novel classis Thermopillaia, which include previously uncultivated lineage OLB14.</title>
        <authorList>
            <person name="Kochetkova T.V."/>
            <person name="Zayulina K.S."/>
            <person name="Zhigarkov V.S."/>
            <person name="Minaev N.V."/>
            <person name="Novikov A."/>
            <person name="Toshchakov S.V."/>
            <person name="Elcheninov A.G."/>
            <person name="Kublanov I.V."/>
        </authorList>
    </citation>
    <scope>NUCLEOTIDE SEQUENCE [LARGE SCALE GENOMIC DNA]</scope>
    <source>
        <strain evidence="10 11">3753O</strain>
    </source>
</reference>
<keyword evidence="3" id="KW-0410">Iron transport</keyword>
<evidence type="ECO:0000313" key="11">
    <source>
        <dbReference type="Proteomes" id="UP000326331"/>
    </source>
</evidence>
<evidence type="ECO:0000256" key="4">
    <source>
        <dbReference type="ARBA" id="ARBA00022741"/>
    </source>
</evidence>
<evidence type="ECO:0000256" key="1">
    <source>
        <dbReference type="ARBA" id="ARBA00022448"/>
    </source>
</evidence>
<gene>
    <name evidence="10" type="ORF">Tbon_06225</name>
</gene>
<dbReference type="InterPro" id="IPR008995">
    <property type="entry name" value="Mo/tungstate-bd_C_term_dom"/>
</dbReference>
<dbReference type="InterPro" id="IPR003593">
    <property type="entry name" value="AAA+_ATPase"/>
</dbReference>
<name>A0ABX6C1E1_9CHLR</name>
<reference evidence="10 11" key="1">
    <citation type="submission" date="2019-08" db="EMBL/GenBank/DDBJ databases">
        <authorList>
            <person name="Toschakov S.V."/>
        </authorList>
    </citation>
    <scope>NUCLEOTIDE SEQUENCE [LARGE SCALE GENOMIC DNA]</scope>
    <source>
        <strain evidence="10 11">3753O</strain>
    </source>
</reference>
<dbReference type="RefSeq" id="WP_158066822.1">
    <property type="nucleotide sequence ID" value="NZ_CP042829.1"/>
</dbReference>
<dbReference type="Proteomes" id="UP000326331">
    <property type="component" value="Chromosome"/>
</dbReference>
<dbReference type="SUPFAM" id="SSF52540">
    <property type="entry name" value="P-loop containing nucleoside triphosphate hydrolases"/>
    <property type="match status" value="1"/>
</dbReference>
<keyword evidence="4" id="KW-0547">Nucleotide-binding</keyword>
<dbReference type="PROSITE" id="PS50893">
    <property type="entry name" value="ABC_TRANSPORTER_2"/>
    <property type="match status" value="1"/>
</dbReference>
<protein>
    <submittedName>
        <fullName evidence="10">ABC transporter ATP-binding protein</fullName>
    </submittedName>
</protein>
<evidence type="ECO:0000256" key="8">
    <source>
        <dbReference type="ARBA" id="ARBA00023136"/>
    </source>
</evidence>
<organism evidence="10 11">
    <name type="scientific">Tepidiforma bonchosmolovskayae</name>
    <dbReference type="NCBI Taxonomy" id="2601677"/>
    <lineage>
        <taxon>Bacteria</taxon>
        <taxon>Bacillati</taxon>
        <taxon>Chloroflexota</taxon>
        <taxon>Tepidiformia</taxon>
        <taxon>Tepidiformales</taxon>
        <taxon>Tepidiformaceae</taxon>
        <taxon>Tepidiforma</taxon>
    </lineage>
</organism>
<evidence type="ECO:0000256" key="6">
    <source>
        <dbReference type="ARBA" id="ARBA00023004"/>
    </source>
</evidence>
<dbReference type="Pfam" id="PF00005">
    <property type="entry name" value="ABC_tran"/>
    <property type="match status" value="1"/>
</dbReference>
<dbReference type="Pfam" id="PF08402">
    <property type="entry name" value="TOBE_2"/>
    <property type="match status" value="1"/>
</dbReference>
<dbReference type="InterPro" id="IPR017871">
    <property type="entry name" value="ABC_transporter-like_CS"/>
</dbReference>